<dbReference type="InParanoid" id="Q0UNF8"/>
<sequence>MSVVGYHKGEVCPSHRFQPIPPGNQGPLIKILALPEATSVLEAPHAPGSMR</sequence>
<reference evidence="2" key="1">
    <citation type="journal article" date="2007" name="Plant Cell">
        <title>Dothideomycete-plant interactions illuminated by genome sequencing and EST analysis of the wheat pathogen Stagonospora nodorum.</title>
        <authorList>
            <person name="Hane J.K."/>
            <person name="Lowe R.G."/>
            <person name="Solomon P.S."/>
            <person name="Tan K.C."/>
            <person name="Schoch C.L."/>
            <person name="Spatafora J.W."/>
            <person name="Crous P.W."/>
            <person name="Kodira C."/>
            <person name="Birren B.W."/>
            <person name="Galagan J.E."/>
            <person name="Torriani S.F."/>
            <person name="McDonald B.A."/>
            <person name="Oliver R.P."/>
        </authorList>
    </citation>
    <scope>NUCLEOTIDE SEQUENCE [LARGE SCALE GENOMIC DNA]</scope>
    <source>
        <strain evidence="2">SN15 / ATCC MYA-4574 / FGSC 10173</strain>
    </source>
</reference>
<dbReference type="AlphaFoldDB" id="Q0UNF8"/>
<dbReference type="GeneID" id="5973959"/>
<dbReference type="HOGENOM" id="CLU_3107143_0_0_1"/>
<name>Q0UNF8_PHANO</name>
<evidence type="ECO:0000313" key="1">
    <source>
        <dbReference type="EMBL" id="EAT85357.1"/>
    </source>
</evidence>
<evidence type="ECO:0000313" key="2">
    <source>
        <dbReference type="Proteomes" id="UP000001055"/>
    </source>
</evidence>
<accession>Q0UNF8</accession>
<dbReference type="KEGG" id="pno:SNOG_06706"/>
<protein>
    <submittedName>
        <fullName evidence="1">Uncharacterized protein</fullName>
    </submittedName>
</protein>
<proteinExistence type="predicted"/>
<gene>
    <name evidence="1" type="ORF">SNOG_06706</name>
</gene>
<dbReference type="RefSeq" id="XP_001797069.1">
    <property type="nucleotide sequence ID" value="XM_001797017.1"/>
</dbReference>
<dbReference type="EMBL" id="CH445334">
    <property type="protein sequence ID" value="EAT85357.1"/>
    <property type="molecule type" value="Genomic_DNA"/>
</dbReference>
<organism evidence="1 2">
    <name type="scientific">Phaeosphaeria nodorum (strain SN15 / ATCC MYA-4574 / FGSC 10173)</name>
    <name type="common">Glume blotch fungus</name>
    <name type="synonym">Parastagonospora nodorum</name>
    <dbReference type="NCBI Taxonomy" id="321614"/>
    <lineage>
        <taxon>Eukaryota</taxon>
        <taxon>Fungi</taxon>
        <taxon>Dikarya</taxon>
        <taxon>Ascomycota</taxon>
        <taxon>Pezizomycotina</taxon>
        <taxon>Dothideomycetes</taxon>
        <taxon>Pleosporomycetidae</taxon>
        <taxon>Pleosporales</taxon>
        <taxon>Pleosporineae</taxon>
        <taxon>Phaeosphaeriaceae</taxon>
        <taxon>Parastagonospora</taxon>
    </lineage>
</organism>
<dbReference type="Proteomes" id="UP000001055">
    <property type="component" value="Unassembled WGS sequence"/>
</dbReference>